<dbReference type="VEuPathDB" id="FungiDB:BD410DRAFT_161694"/>
<protein>
    <submittedName>
        <fullName evidence="1">Uncharacterized protein</fullName>
    </submittedName>
</protein>
<proteinExistence type="predicted"/>
<dbReference type="AlphaFoldDB" id="A0A4Y7Q7R4"/>
<evidence type="ECO:0000313" key="1">
    <source>
        <dbReference type="EMBL" id="TDL23465.1"/>
    </source>
</evidence>
<dbReference type="Proteomes" id="UP000294933">
    <property type="component" value="Unassembled WGS sequence"/>
</dbReference>
<accession>A0A4Y7Q7R4</accession>
<reference evidence="1 2" key="1">
    <citation type="submission" date="2018-06" db="EMBL/GenBank/DDBJ databases">
        <title>A transcriptomic atlas of mushroom development highlights an independent origin of complex multicellularity.</title>
        <authorList>
            <consortium name="DOE Joint Genome Institute"/>
            <person name="Krizsan K."/>
            <person name="Almasi E."/>
            <person name="Merenyi Z."/>
            <person name="Sahu N."/>
            <person name="Viragh M."/>
            <person name="Koszo T."/>
            <person name="Mondo S."/>
            <person name="Kiss B."/>
            <person name="Balint B."/>
            <person name="Kues U."/>
            <person name="Barry K."/>
            <person name="Hegedus J.C."/>
            <person name="Henrissat B."/>
            <person name="Johnson J."/>
            <person name="Lipzen A."/>
            <person name="Ohm R."/>
            <person name="Nagy I."/>
            <person name="Pangilinan J."/>
            <person name="Yan J."/>
            <person name="Xiong Y."/>
            <person name="Grigoriev I.V."/>
            <person name="Hibbett D.S."/>
            <person name="Nagy L.G."/>
        </authorList>
    </citation>
    <scope>NUCLEOTIDE SEQUENCE [LARGE SCALE GENOMIC DNA]</scope>
    <source>
        <strain evidence="1 2">SZMC22713</strain>
    </source>
</reference>
<sequence>MLPVTPVPCVMRGVFTHRRRLGCPQRSRSVSTFSSSSGGVNEMRCVRVLWRFNNFYRTRYLTSKITISINSNLLPRSYVRLRWHILYCLRFLQNQFRLQPDSRRTKPPPTCLLMGARKIERLVCECVVISSSQNRPGKS</sequence>
<name>A0A4Y7Q7R4_9AGAM</name>
<gene>
    <name evidence="1" type="ORF">BD410DRAFT_161694</name>
</gene>
<evidence type="ECO:0000313" key="2">
    <source>
        <dbReference type="Proteomes" id="UP000294933"/>
    </source>
</evidence>
<organism evidence="1 2">
    <name type="scientific">Rickenella mellea</name>
    <dbReference type="NCBI Taxonomy" id="50990"/>
    <lineage>
        <taxon>Eukaryota</taxon>
        <taxon>Fungi</taxon>
        <taxon>Dikarya</taxon>
        <taxon>Basidiomycota</taxon>
        <taxon>Agaricomycotina</taxon>
        <taxon>Agaricomycetes</taxon>
        <taxon>Hymenochaetales</taxon>
        <taxon>Rickenellaceae</taxon>
        <taxon>Rickenella</taxon>
    </lineage>
</organism>
<keyword evidence="2" id="KW-1185">Reference proteome</keyword>
<dbReference type="EMBL" id="ML170170">
    <property type="protein sequence ID" value="TDL23465.1"/>
    <property type="molecule type" value="Genomic_DNA"/>
</dbReference>